<evidence type="ECO:0000313" key="3">
    <source>
        <dbReference type="Proteomes" id="UP000093898"/>
    </source>
</evidence>
<dbReference type="EMBL" id="LZLC01000140">
    <property type="protein sequence ID" value="OBJ41079.1"/>
    <property type="molecule type" value="Genomic_DNA"/>
</dbReference>
<dbReference type="SUPFAM" id="SSF53474">
    <property type="entry name" value="alpha/beta-Hydrolases"/>
    <property type="match status" value="1"/>
</dbReference>
<dbReference type="STRING" id="56689.GCA_001291445_01698"/>
<dbReference type="Pfam" id="PF00561">
    <property type="entry name" value="Abhydrolase_1"/>
    <property type="match status" value="1"/>
</dbReference>
<proteinExistence type="predicted"/>
<feature type="domain" description="AB hydrolase-1" evidence="1">
    <location>
        <begin position="49"/>
        <end position="349"/>
    </location>
</feature>
<comment type="caution">
    <text evidence="2">The sequence shown here is derived from an EMBL/GenBank/DDBJ whole genome shotgun (WGS) entry which is preliminary data.</text>
</comment>
<organism evidence="2 3">
    <name type="scientific">Mycolicibacterium mucogenicum</name>
    <name type="common">Mycobacterium mucogenicum</name>
    <dbReference type="NCBI Taxonomy" id="56689"/>
    <lineage>
        <taxon>Bacteria</taxon>
        <taxon>Bacillati</taxon>
        <taxon>Actinomycetota</taxon>
        <taxon>Actinomycetes</taxon>
        <taxon>Mycobacteriales</taxon>
        <taxon>Mycobacteriaceae</taxon>
        <taxon>Mycolicibacterium</taxon>
    </lineage>
</organism>
<dbReference type="Proteomes" id="UP000093898">
    <property type="component" value="Unassembled WGS sequence"/>
</dbReference>
<accession>A0A1A3H0E8</accession>
<keyword evidence="2" id="KW-0378">Hydrolase</keyword>
<evidence type="ECO:0000259" key="1">
    <source>
        <dbReference type="Pfam" id="PF00561"/>
    </source>
</evidence>
<dbReference type="InterPro" id="IPR000073">
    <property type="entry name" value="AB_hydrolase_1"/>
</dbReference>
<dbReference type="InterPro" id="IPR029058">
    <property type="entry name" value="AB_hydrolase_fold"/>
</dbReference>
<dbReference type="OrthoDB" id="3253328at2"/>
<dbReference type="PANTHER" id="PTHR43433">
    <property type="entry name" value="HYDROLASE, ALPHA/BETA FOLD FAMILY PROTEIN"/>
    <property type="match status" value="1"/>
</dbReference>
<sequence>MTMNAKRRKAHDKLAALPGVRSVRRPVRSSDAEEFGLFYVRTGPAGDHPLVIIPGGPGAASIGHYRNLRRHATAAGLDVIMVEHRGVGMSRHDDAGADLPTEALTIEAAVDDIAAVLDDAGVESAVIYGTSYGSYLAAGVGVRHPGRVHAMVLDSPLLCADDIDAVREATRAVLWDGTAPSTEGLAKRVRGLAADGQLTPWVVQLATGLYGLVGPEVLEQQLELLLTGRGLLWGAIGHSTKLLFESKTPYRHEPDLVEHIGYQELNYAPEPDGLPIDPALAYRESATGDPDFVAEPFDLVAEMPGFDWPTVVISGGRDLITPPAVAQRVAGLIPGAVLLELPSAGHSVLDMREGAALTIATAVCAGEYAELPDRATELDSAPPDFTVRLMVKGIATAAAAESLVPAGLPRAIRQLRTW</sequence>
<dbReference type="AlphaFoldDB" id="A0A1A3H0E8"/>
<reference evidence="2 3" key="1">
    <citation type="submission" date="2016-06" db="EMBL/GenBank/DDBJ databases">
        <authorList>
            <person name="Kjaerup R.B."/>
            <person name="Dalgaard T.S."/>
            <person name="Juul-Madsen H.R."/>
        </authorList>
    </citation>
    <scope>NUCLEOTIDE SEQUENCE [LARGE SCALE GENOMIC DNA]</scope>
    <source>
        <strain evidence="2 3">1127319.6</strain>
    </source>
</reference>
<name>A0A1A3H0E8_MYCMU</name>
<gene>
    <name evidence="2" type="ORF">A5630_23765</name>
</gene>
<evidence type="ECO:0000313" key="2">
    <source>
        <dbReference type="EMBL" id="OBJ41079.1"/>
    </source>
</evidence>
<dbReference type="Gene3D" id="3.40.50.1820">
    <property type="entry name" value="alpha/beta hydrolase"/>
    <property type="match status" value="1"/>
</dbReference>
<dbReference type="InterPro" id="IPR050471">
    <property type="entry name" value="AB_hydrolase"/>
</dbReference>
<protein>
    <submittedName>
        <fullName evidence="2">Alpha/beta hydrolase</fullName>
    </submittedName>
</protein>
<dbReference type="GO" id="GO:0016787">
    <property type="term" value="F:hydrolase activity"/>
    <property type="evidence" value="ECO:0007669"/>
    <property type="project" value="UniProtKB-KW"/>
</dbReference>
<dbReference type="RefSeq" id="WP_064981823.1">
    <property type="nucleotide sequence ID" value="NZ_LZLC01000140.1"/>
</dbReference>
<dbReference type="PANTHER" id="PTHR43433:SF5">
    <property type="entry name" value="AB HYDROLASE-1 DOMAIN-CONTAINING PROTEIN"/>
    <property type="match status" value="1"/>
</dbReference>